<protein>
    <recommendedName>
        <fullName evidence="3">Calmodulin-lysine N-methyltransferase</fullName>
    </recommendedName>
</protein>
<dbReference type="OrthoDB" id="194386at2759"/>
<dbReference type="InterPro" id="IPR029063">
    <property type="entry name" value="SAM-dependent_MTases_sf"/>
</dbReference>
<sequence length="404" mass="43249">MQPVTDHHICGGGVQQIQRPRQMIAGKPARSSSFARDAGCSVHFAALALTLAAAGGGKGIVYSSRRRRPGFTSRFVTARSKKVQARALDRPAWLPGEDSLRALAAGEKLVGFFCLREVDSSNNNSNDNNNDNNNNNNSKTAICACEVRPTISATATAVTTTTPAQDGYRSFHFETGEPGGLWRFSVRELPFSEGKLGGHLWDGGILMAAWALAADGGAELFRGRRVLELGSGIGLLGVALAGSIAGSVVLTDFGFEEVVDGAQQEDSSRLIPPKLLRNLKDNVSANGLENAEVWRIDWHDFLTAPHPALEPIERFERLVAADVVYYASDLPALAASVAAHLLPGGRGYILVPEREWTGPLVSERSSAEDLVGALKPFGEVRVTSFIGHCGTLEGQPVKLVELRV</sequence>
<organism evidence="1 2">
    <name type="scientific">Polarella glacialis</name>
    <name type="common">Dinoflagellate</name>
    <dbReference type="NCBI Taxonomy" id="89957"/>
    <lineage>
        <taxon>Eukaryota</taxon>
        <taxon>Sar</taxon>
        <taxon>Alveolata</taxon>
        <taxon>Dinophyceae</taxon>
        <taxon>Suessiales</taxon>
        <taxon>Suessiaceae</taxon>
        <taxon>Polarella</taxon>
    </lineage>
</organism>
<dbReference type="PANTHER" id="PTHR14614:SF109">
    <property type="entry name" value="RIBOSOMAL LYSINE N-METHYLTRANSFERASE 5"/>
    <property type="match status" value="1"/>
</dbReference>
<evidence type="ECO:0000313" key="2">
    <source>
        <dbReference type="Proteomes" id="UP000654075"/>
    </source>
</evidence>
<reference evidence="1" key="1">
    <citation type="submission" date="2021-02" db="EMBL/GenBank/DDBJ databases">
        <authorList>
            <person name="Dougan E. K."/>
            <person name="Rhodes N."/>
            <person name="Thang M."/>
            <person name="Chan C."/>
        </authorList>
    </citation>
    <scope>NUCLEOTIDE SEQUENCE</scope>
</reference>
<evidence type="ECO:0008006" key="3">
    <source>
        <dbReference type="Google" id="ProtNLM"/>
    </source>
</evidence>
<dbReference type="Pfam" id="PF10294">
    <property type="entry name" value="Methyltransf_16"/>
    <property type="match status" value="1"/>
</dbReference>
<gene>
    <name evidence="1" type="ORF">PGLA1383_LOCUS17996</name>
</gene>
<evidence type="ECO:0000313" key="1">
    <source>
        <dbReference type="EMBL" id="CAE8599650.1"/>
    </source>
</evidence>
<dbReference type="Gene3D" id="3.40.50.150">
    <property type="entry name" value="Vaccinia Virus protein VP39"/>
    <property type="match status" value="1"/>
</dbReference>
<dbReference type="CDD" id="cd02440">
    <property type="entry name" value="AdoMet_MTases"/>
    <property type="match status" value="1"/>
</dbReference>
<keyword evidence="2" id="KW-1185">Reference proteome</keyword>
<dbReference type="SUPFAM" id="SSF53335">
    <property type="entry name" value="S-adenosyl-L-methionine-dependent methyltransferases"/>
    <property type="match status" value="1"/>
</dbReference>
<name>A0A813EGF2_POLGL</name>
<dbReference type="Proteomes" id="UP000654075">
    <property type="component" value="Unassembled WGS sequence"/>
</dbReference>
<dbReference type="AlphaFoldDB" id="A0A813EGF2"/>
<comment type="caution">
    <text evidence="1">The sequence shown here is derived from an EMBL/GenBank/DDBJ whole genome shotgun (WGS) entry which is preliminary data.</text>
</comment>
<dbReference type="InterPro" id="IPR019410">
    <property type="entry name" value="Methyltransf_16"/>
</dbReference>
<proteinExistence type="predicted"/>
<dbReference type="PANTHER" id="PTHR14614">
    <property type="entry name" value="HEPATOCELLULAR CARCINOMA-ASSOCIATED ANTIGEN"/>
    <property type="match status" value="1"/>
</dbReference>
<accession>A0A813EGF2</accession>
<dbReference type="EMBL" id="CAJNNV010011357">
    <property type="protein sequence ID" value="CAE8599650.1"/>
    <property type="molecule type" value="Genomic_DNA"/>
</dbReference>